<evidence type="ECO:0000256" key="3">
    <source>
        <dbReference type="ARBA" id="ARBA00022695"/>
    </source>
</evidence>
<comment type="caution">
    <text evidence="8">The sequence shown here is derived from an EMBL/GenBank/DDBJ whole genome shotgun (WGS) entry which is preliminary data.</text>
</comment>
<dbReference type="PANTHER" id="PTHR10322">
    <property type="entry name" value="DNA POLYMERASE CATALYTIC SUBUNIT"/>
    <property type="match status" value="1"/>
</dbReference>
<evidence type="ECO:0000313" key="9">
    <source>
        <dbReference type="Proteomes" id="UP000294530"/>
    </source>
</evidence>
<dbReference type="SUPFAM" id="SSF56672">
    <property type="entry name" value="DNA/RNA polymerases"/>
    <property type="match status" value="1"/>
</dbReference>
<evidence type="ECO:0000256" key="1">
    <source>
        <dbReference type="ARBA" id="ARBA00012417"/>
    </source>
</evidence>
<evidence type="ECO:0000259" key="7">
    <source>
        <dbReference type="Pfam" id="PF00136"/>
    </source>
</evidence>
<feature type="domain" description="DNA-directed DNA polymerase family B multifunctional" evidence="7">
    <location>
        <begin position="277"/>
        <end position="421"/>
    </location>
</feature>
<dbReference type="GeneID" id="94353219"/>
<evidence type="ECO:0000256" key="4">
    <source>
        <dbReference type="ARBA" id="ARBA00022932"/>
    </source>
</evidence>
<dbReference type="EC" id="2.7.7.7" evidence="1"/>
<sequence>MTDVRSVSDYSHQDEMEITLPPQLSRACYKLIEDYDEISFTEIGYLIMMSDDGRINLCHVRTRRYEDHTECTIKFTVNSYDLVPGMKCSFSKEFFASGLIADNGKGFDSQSYKVLVTERRLHIGRWICRARYYRPDEVYSCEFEYDSTESMSPGDWRWILNIIHSDFCHEESYAYVLPRDVHAQLRLTARPVKDVKMIPGSDNSYRVKVDGEHGWVFDAGSVCIVNAFNLSRPNDDGDVNMAWDDDYIYMRSSDVIFMIDRKRRRSLPDKNSPEVWTLKIGTNSIYGVFGASTSGLSCKLAAVAVTAIGRFLLSSLVELARENGFEVLCGDTDSVFIKRSSGSQANPVTFIDVYHDWAKQTPFETVRLEHDKTYSDLILVKPKIYYGKMAGKSDASAIMKGMASKRRDRPDIARDTLRIIIET</sequence>
<accession>A0A976FFN1</accession>
<keyword evidence="9" id="KW-1185">Reference proteome</keyword>
<dbReference type="EMBL" id="SHOA02000216">
    <property type="protein sequence ID" value="TDH65860.1"/>
    <property type="molecule type" value="Genomic_DNA"/>
</dbReference>
<dbReference type="GO" id="GO:0000166">
    <property type="term" value="F:nucleotide binding"/>
    <property type="evidence" value="ECO:0007669"/>
    <property type="project" value="InterPro"/>
</dbReference>
<gene>
    <name evidence="8" type="ORF">CCR75_009509</name>
</gene>
<dbReference type="KEGG" id="blac:94353219"/>
<dbReference type="InterPro" id="IPR023211">
    <property type="entry name" value="DNA_pol_palm_dom_sf"/>
</dbReference>
<keyword evidence="5" id="KW-0238">DNA-binding</keyword>
<evidence type="ECO:0000256" key="6">
    <source>
        <dbReference type="ARBA" id="ARBA00049244"/>
    </source>
</evidence>
<protein>
    <recommendedName>
        <fullName evidence="1">DNA-directed DNA polymerase</fullName>
        <ecNumber evidence="1">2.7.7.7</ecNumber>
    </recommendedName>
</protein>
<dbReference type="InterPro" id="IPR043502">
    <property type="entry name" value="DNA/RNA_pol_sf"/>
</dbReference>
<comment type="catalytic activity">
    <reaction evidence="6">
        <text>DNA(n) + a 2'-deoxyribonucleoside 5'-triphosphate = DNA(n+1) + diphosphate</text>
        <dbReference type="Rhea" id="RHEA:22508"/>
        <dbReference type="Rhea" id="RHEA-COMP:17339"/>
        <dbReference type="Rhea" id="RHEA-COMP:17340"/>
        <dbReference type="ChEBI" id="CHEBI:33019"/>
        <dbReference type="ChEBI" id="CHEBI:61560"/>
        <dbReference type="ChEBI" id="CHEBI:173112"/>
        <dbReference type="EC" id="2.7.7.7"/>
    </reaction>
</comment>
<dbReference type="Proteomes" id="UP000294530">
    <property type="component" value="Unassembled WGS sequence"/>
</dbReference>
<dbReference type="InterPro" id="IPR006134">
    <property type="entry name" value="DNA-dir_DNA_pol_B_multi_dom"/>
</dbReference>
<dbReference type="InterPro" id="IPR050240">
    <property type="entry name" value="DNA_pol_type-B"/>
</dbReference>
<evidence type="ECO:0000256" key="5">
    <source>
        <dbReference type="ARBA" id="ARBA00023125"/>
    </source>
</evidence>
<reference evidence="8 9" key="1">
    <citation type="journal article" date="2021" name="Genome Biol.">
        <title>AFLAP: assembly-free linkage analysis pipeline using k-mers from genome sequencing data.</title>
        <authorList>
            <person name="Fletcher K."/>
            <person name="Zhang L."/>
            <person name="Gil J."/>
            <person name="Han R."/>
            <person name="Cavanaugh K."/>
            <person name="Michelmore R."/>
        </authorList>
    </citation>
    <scope>NUCLEOTIDE SEQUENCE [LARGE SCALE GENOMIC DNA]</scope>
    <source>
        <strain evidence="8 9">SF5</strain>
    </source>
</reference>
<dbReference type="PANTHER" id="PTHR10322:SF20">
    <property type="entry name" value="DNA POLYMERASE 1"/>
    <property type="match status" value="1"/>
</dbReference>
<evidence type="ECO:0000256" key="2">
    <source>
        <dbReference type="ARBA" id="ARBA00022679"/>
    </source>
</evidence>
<dbReference type="Pfam" id="PF00136">
    <property type="entry name" value="DNA_pol_B"/>
    <property type="match status" value="1"/>
</dbReference>
<evidence type="ECO:0000313" key="8">
    <source>
        <dbReference type="EMBL" id="TDH65860.1"/>
    </source>
</evidence>
<dbReference type="GO" id="GO:0003887">
    <property type="term" value="F:DNA-directed DNA polymerase activity"/>
    <property type="evidence" value="ECO:0007669"/>
    <property type="project" value="UniProtKB-KW"/>
</dbReference>
<keyword evidence="3" id="KW-0548">Nucleotidyltransferase</keyword>
<dbReference type="GO" id="GO:0003677">
    <property type="term" value="F:DNA binding"/>
    <property type="evidence" value="ECO:0007669"/>
    <property type="project" value="UniProtKB-KW"/>
</dbReference>
<name>A0A976FFN1_BRELC</name>
<dbReference type="Gene3D" id="3.90.1600.10">
    <property type="entry name" value="Palm domain of DNA polymerase"/>
    <property type="match status" value="1"/>
</dbReference>
<keyword evidence="4" id="KW-0239">DNA-directed DNA polymerase</keyword>
<organism evidence="8 9">
    <name type="scientific">Bremia lactucae</name>
    <name type="common">Lettuce downy mildew</name>
    <dbReference type="NCBI Taxonomy" id="4779"/>
    <lineage>
        <taxon>Eukaryota</taxon>
        <taxon>Sar</taxon>
        <taxon>Stramenopiles</taxon>
        <taxon>Oomycota</taxon>
        <taxon>Peronosporomycetes</taxon>
        <taxon>Peronosporales</taxon>
        <taxon>Peronosporaceae</taxon>
        <taxon>Bremia</taxon>
    </lineage>
</organism>
<proteinExistence type="predicted"/>
<keyword evidence="2" id="KW-0808">Transferase</keyword>
<dbReference type="GO" id="GO:0006261">
    <property type="term" value="P:DNA-templated DNA replication"/>
    <property type="evidence" value="ECO:0007669"/>
    <property type="project" value="TreeGrafter"/>
</dbReference>
<dbReference type="RefSeq" id="XP_067815359.1">
    <property type="nucleotide sequence ID" value="XM_067967548.1"/>
</dbReference>
<dbReference type="AlphaFoldDB" id="A0A976FFN1"/>